<feature type="region of interest" description="Disordered" evidence="1">
    <location>
        <begin position="790"/>
        <end position="810"/>
    </location>
</feature>
<name>A0A9P8QPW0_9HYPO</name>
<keyword evidence="2" id="KW-0418">Kinase</keyword>
<evidence type="ECO:0000313" key="2">
    <source>
        <dbReference type="EMBL" id="KAH6607023.1"/>
    </source>
</evidence>
<proteinExistence type="predicted"/>
<dbReference type="AlphaFoldDB" id="A0A9P8QPW0"/>
<dbReference type="EMBL" id="JAIWOZ010000003">
    <property type="protein sequence ID" value="KAH6607023.1"/>
    <property type="molecule type" value="Genomic_DNA"/>
</dbReference>
<evidence type="ECO:0000313" key="3">
    <source>
        <dbReference type="Proteomes" id="UP000827724"/>
    </source>
</evidence>
<accession>A0A9P8QPW0</accession>
<keyword evidence="2" id="KW-0808">Transferase</keyword>
<dbReference type="GO" id="GO:0016301">
    <property type="term" value="F:kinase activity"/>
    <property type="evidence" value="ECO:0007669"/>
    <property type="project" value="UniProtKB-KW"/>
</dbReference>
<protein>
    <submittedName>
        <fullName evidence="2">Serine threonine kinase</fullName>
    </submittedName>
</protein>
<organism evidence="2 3">
    <name type="scientific">Trichoderma cornu-damae</name>
    <dbReference type="NCBI Taxonomy" id="654480"/>
    <lineage>
        <taxon>Eukaryota</taxon>
        <taxon>Fungi</taxon>
        <taxon>Dikarya</taxon>
        <taxon>Ascomycota</taxon>
        <taxon>Pezizomycotina</taxon>
        <taxon>Sordariomycetes</taxon>
        <taxon>Hypocreomycetidae</taxon>
        <taxon>Hypocreales</taxon>
        <taxon>Hypocreaceae</taxon>
        <taxon>Trichoderma</taxon>
    </lineage>
</organism>
<keyword evidence="3" id="KW-1185">Reference proteome</keyword>
<dbReference type="OrthoDB" id="2156052at2759"/>
<sequence>MAERSEELRRRKEELQDELRRRQGFPRQRKRFDREEDERRFQEIVESACERRDQQCKGIEIECDKLYDRRVRQLKRERDELFERERHKLDAKYEEVLDREYKRIKGEIEQQGLDGNAAKDQPQSLVRYLAACHALHLKFQKGACRSLITQKEALSWTFPRRIIPWTGVEKLHQALWDRISNGTDGYFCATQVFSSILRLESVKRTLAPVNSEASLQHFGRHTLENVLQEMLDRSFEDGRLWNGLGLGDDVRVSIETDKDLGQVYEPMLESSWHKDAAEAKISMRNSNRKAKRPGNWVNRTCVYRQIEGEDERTPIFAMVHQLPHRLQLDEIDCGLADEIRPERDVIDKEGDDFAFASRTLVAATVTQLFSYMVGKDIRHGCISTGEAIIFCCIPRWEPSIIYCAACVPKRDVLPDDPARLHRTAAALVFGHVMQALCEKPTSDSWRDSVAHLDTWTMAYDDVLDKMRKVGAPKSPESCLLRAQPWPGFEQSPLLLLAQSRGAARGGGSDIKRWLDNVAGQDEAAEVGGGEGAASVPTSIQDQPFCSQKCLLGLVQGKVLDEKCPNMEQHGPTHLGYDDFLRCLRIQLAEEAARELDFAPLRIANKPTSLFKMRLDSHGYTFIAKGGKGSAHLWSEKFVYDQLASLQGHHVPVCVGMMELITPRHSGHRVFKDLLLLSWSGRPFQNCSRKVSKDQVAGMVKTGLQAMHRLGVVYNGGLSPHSFLYDASRGSVTIVDFEESSLEFCETPAADGDCQTRKRKRDRWLEDARQVCQQDTRCALETIMESLPRDIERTRFSDSESEIGDDSVSHR</sequence>
<reference evidence="2" key="1">
    <citation type="submission" date="2021-08" db="EMBL/GenBank/DDBJ databases">
        <title>Chromosome-Level Trichoderma cornu-damae using Hi-C Data.</title>
        <authorList>
            <person name="Kim C.S."/>
        </authorList>
    </citation>
    <scope>NUCLEOTIDE SEQUENCE</scope>
    <source>
        <strain evidence="2">KA19-0412C</strain>
    </source>
</reference>
<evidence type="ECO:0000256" key="1">
    <source>
        <dbReference type="SAM" id="MobiDB-lite"/>
    </source>
</evidence>
<gene>
    <name evidence="2" type="ORF">Trco_003336</name>
</gene>
<dbReference type="Proteomes" id="UP000827724">
    <property type="component" value="Unassembled WGS sequence"/>
</dbReference>
<comment type="caution">
    <text evidence="2">The sequence shown here is derived from an EMBL/GenBank/DDBJ whole genome shotgun (WGS) entry which is preliminary data.</text>
</comment>